<dbReference type="AlphaFoldDB" id="A0A385Q0J7"/>
<evidence type="ECO:0000313" key="1">
    <source>
        <dbReference type="EMBL" id="AYA99981.1"/>
    </source>
</evidence>
<proteinExistence type="predicted"/>
<dbReference type="KEGG" id="lua:D4A81_08530"/>
<dbReference type="EMBL" id="CP032364">
    <property type="protein sequence ID" value="AYA99981.1"/>
    <property type="molecule type" value="Genomic_DNA"/>
</dbReference>
<gene>
    <name evidence="1" type="ORF">D4A81_08530</name>
</gene>
<name>A0A385Q0J7_9FIRM</name>
<keyword evidence="2" id="KW-1185">Reference proteome</keyword>
<dbReference type="RefSeq" id="WP_111525482.1">
    <property type="nucleotide sequence ID" value="NZ_CP032364.1"/>
</dbReference>
<reference evidence="1 2" key="1">
    <citation type="submission" date="2018-09" db="EMBL/GenBank/DDBJ databases">
        <title>Genome sequencing of Lachnoanaerobaculum umeaense DSM 23576.</title>
        <authorList>
            <person name="Kook J.-K."/>
            <person name="Park S.-N."/>
            <person name="Lim Y.K."/>
        </authorList>
    </citation>
    <scope>NUCLEOTIDE SEQUENCE [LARGE SCALE GENOMIC DNA]</scope>
    <source>
        <strain evidence="2">DSM 23576 \ CCUG 58757</strain>
    </source>
</reference>
<protein>
    <submittedName>
        <fullName evidence="1">Uncharacterized protein</fullName>
    </submittedName>
</protein>
<organism evidence="1 2">
    <name type="scientific">Lachnoanaerobaculum umeaense</name>
    <dbReference type="NCBI Taxonomy" id="617123"/>
    <lineage>
        <taxon>Bacteria</taxon>
        <taxon>Bacillati</taxon>
        <taxon>Bacillota</taxon>
        <taxon>Clostridia</taxon>
        <taxon>Lachnospirales</taxon>
        <taxon>Lachnospiraceae</taxon>
        <taxon>Lachnoanaerobaculum</taxon>
    </lineage>
</organism>
<evidence type="ECO:0000313" key="2">
    <source>
        <dbReference type="Proteomes" id="UP000265562"/>
    </source>
</evidence>
<dbReference type="OrthoDB" id="2065247at2"/>
<dbReference type="Proteomes" id="UP000265562">
    <property type="component" value="Chromosome"/>
</dbReference>
<sequence length="369" mass="42116">MFYEIKNNIHLFLSWYIALNKRLIRRIEFITMIISLPLLVLGLMTVATQKKGLLDIGIVVKDGSEAEIAVENLLSQKSVVDFTEYKDEKEAKAELIKGELDAVWILPDSLENIDADSIRIIQTENSTVKNIAREKLYSVLYSYIAHSEYIKYMDTINIDDTDALDKYLEDVSTDGEFIKFEGIDGESPYDKLDYITYPIRGFMCIWLFVGVVIANIYFLSDERRGLFSMMDLKLKRVVAPAYSAGISINLTLIMLLTLFITNQAGDIVNEISAILMLLVSFILLVDILKKFCSIEILEAMLVPFILFFMIFSPILFDVRIFGIEFIPRLNPIYYYLNLIADSGFIREFGVFIVALSALNIIISLINKKG</sequence>
<accession>A0A385Q0J7</accession>